<evidence type="ECO:0000313" key="2">
    <source>
        <dbReference type="EMBL" id="KAF2811009.1"/>
    </source>
</evidence>
<dbReference type="OrthoDB" id="4222821at2759"/>
<evidence type="ECO:0000313" key="4">
    <source>
        <dbReference type="RefSeq" id="XP_033577973.1"/>
    </source>
</evidence>
<evidence type="ECO:0000256" key="1">
    <source>
        <dbReference type="SAM" id="MobiDB-lite"/>
    </source>
</evidence>
<organism evidence="2">
    <name type="scientific">Mytilinidion resinicola</name>
    <dbReference type="NCBI Taxonomy" id="574789"/>
    <lineage>
        <taxon>Eukaryota</taxon>
        <taxon>Fungi</taxon>
        <taxon>Dikarya</taxon>
        <taxon>Ascomycota</taxon>
        <taxon>Pezizomycotina</taxon>
        <taxon>Dothideomycetes</taxon>
        <taxon>Pleosporomycetidae</taxon>
        <taxon>Mytilinidiales</taxon>
        <taxon>Mytilinidiaceae</taxon>
        <taxon>Mytilinidion</taxon>
    </lineage>
</organism>
<proteinExistence type="predicted"/>
<evidence type="ECO:0000313" key="3">
    <source>
        <dbReference type="Proteomes" id="UP000504636"/>
    </source>
</evidence>
<protein>
    <submittedName>
        <fullName evidence="2 4">Uncharacterized protein</fullName>
    </submittedName>
</protein>
<dbReference type="EMBL" id="MU003699">
    <property type="protein sequence ID" value="KAF2811009.1"/>
    <property type="molecule type" value="Genomic_DNA"/>
</dbReference>
<accession>A0A6A6YR62</accession>
<dbReference type="AlphaFoldDB" id="A0A6A6YR62"/>
<feature type="compositionally biased region" description="Polar residues" evidence="1">
    <location>
        <begin position="179"/>
        <end position="193"/>
    </location>
</feature>
<keyword evidence="3" id="KW-1185">Reference proteome</keyword>
<reference evidence="2 4" key="1">
    <citation type="journal article" date="2020" name="Stud. Mycol.">
        <title>101 Dothideomycetes genomes: a test case for predicting lifestyles and emergence of pathogens.</title>
        <authorList>
            <person name="Haridas S."/>
            <person name="Albert R."/>
            <person name="Binder M."/>
            <person name="Bloem J."/>
            <person name="Labutti K."/>
            <person name="Salamov A."/>
            <person name="Andreopoulos B."/>
            <person name="Baker S."/>
            <person name="Barry K."/>
            <person name="Bills G."/>
            <person name="Bluhm B."/>
            <person name="Cannon C."/>
            <person name="Castanera R."/>
            <person name="Culley D."/>
            <person name="Daum C."/>
            <person name="Ezra D."/>
            <person name="Gonzalez J."/>
            <person name="Henrissat B."/>
            <person name="Kuo A."/>
            <person name="Liang C."/>
            <person name="Lipzen A."/>
            <person name="Lutzoni F."/>
            <person name="Magnuson J."/>
            <person name="Mondo S."/>
            <person name="Nolan M."/>
            <person name="Ohm R."/>
            <person name="Pangilinan J."/>
            <person name="Park H.-J."/>
            <person name="Ramirez L."/>
            <person name="Alfaro M."/>
            <person name="Sun H."/>
            <person name="Tritt A."/>
            <person name="Yoshinaga Y."/>
            <person name="Zwiers L.-H."/>
            <person name="Turgeon B."/>
            <person name="Goodwin S."/>
            <person name="Spatafora J."/>
            <person name="Crous P."/>
            <person name="Grigoriev I."/>
        </authorList>
    </citation>
    <scope>NUCLEOTIDE SEQUENCE</scope>
    <source>
        <strain evidence="2 4">CBS 304.34</strain>
    </source>
</reference>
<name>A0A6A6YR62_9PEZI</name>
<feature type="region of interest" description="Disordered" evidence="1">
    <location>
        <begin position="174"/>
        <end position="193"/>
    </location>
</feature>
<reference evidence="4" key="2">
    <citation type="submission" date="2020-04" db="EMBL/GenBank/DDBJ databases">
        <authorList>
            <consortium name="NCBI Genome Project"/>
        </authorList>
    </citation>
    <scope>NUCLEOTIDE SEQUENCE</scope>
    <source>
        <strain evidence="4">CBS 304.34</strain>
    </source>
</reference>
<reference evidence="4" key="3">
    <citation type="submission" date="2025-04" db="UniProtKB">
        <authorList>
            <consortium name="RefSeq"/>
        </authorList>
    </citation>
    <scope>IDENTIFICATION</scope>
    <source>
        <strain evidence="4">CBS 304.34</strain>
    </source>
</reference>
<gene>
    <name evidence="2 4" type="ORF">BDZ99DRAFT_570284</name>
</gene>
<dbReference type="GeneID" id="54468866"/>
<dbReference type="Proteomes" id="UP000504636">
    <property type="component" value="Unplaced"/>
</dbReference>
<sequence>MYGDMLDDDWLSPFRVETSFAEGRGTMYPDSCYSNGSGPSKQSILDMDWSTNYGDMMTTNQMADANLTNVNEDTMIYAGNRPSPRISISDSRIEYQNTEDYPKTSPTSAVHKLAALNVALYECAAQIPSVSKEGIISAGGDPRKSQKATVFAFDELFRLTTDFIEVVKDLSVEEPTANPPLSSTDLTQPSTQPSLPLVTYTHPSLSTNTTPLPSSLPTALFAHVDEPTLLLLSSSLTRLATIYASIFEKIYLCLEHSATPVIGRDWAIILPRISVGSIASPPVRVDNDTPLVSKTESSLYMLVFTMLAGQLWGQVGEGMGLGDGAKDGRGLMDVMWDSVRERVEGMVRMVEDTKGLLQRYSA</sequence>
<dbReference type="RefSeq" id="XP_033577973.1">
    <property type="nucleotide sequence ID" value="XM_033727973.1"/>
</dbReference>